<dbReference type="PANTHER" id="PTHR42160:SF1">
    <property type="entry name" value="URACIL-DNA GLYCOSYLASE SUPERFAMILY PROTEIN"/>
    <property type="match status" value="1"/>
</dbReference>
<accession>A0A6F8VDS8</accession>
<dbReference type="InterPro" id="IPR036895">
    <property type="entry name" value="Uracil-DNA_glycosylase-like_sf"/>
</dbReference>
<dbReference type="SUPFAM" id="SSF52141">
    <property type="entry name" value="Uracil-DNA glycosylase-like"/>
    <property type="match status" value="1"/>
</dbReference>
<feature type="domain" description="Uracil-DNA glycosylase-like" evidence="1">
    <location>
        <begin position="2"/>
        <end position="133"/>
    </location>
</feature>
<name>A0A6F8VDS8_9PROT</name>
<dbReference type="Pfam" id="PF03167">
    <property type="entry name" value="UDG"/>
    <property type="match status" value="1"/>
</dbReference>
<evidence type="ECO:0000313" key="3">
    <source>
        <dbReference type="Proteomes" id="UP000502260"/>
    </source>
</evidence>
<protein>
    <recommendedName>
        <fullName evidence="1">Uracil-DNA glycosylase-like domain-containing protein</fullName>
    </recommendedName>
</protein>
<gene>
    <name evidence="2" type="ORF">SKTS_28590</name>
</gene>
<proteinExistence type="predicted"/>
<dbReference type="EMBL" id="AP022853">
    <property type="protein sequence ID" value="BCB27973.1"/>
    <property type="molecule type" value="Genomic_DNA"/>
</dbReference>
<dbReference type="CDD" id="cd10033">
    <property type="entry name" value="UDG_like"/>
    <property type="match status" value="1"/>
</dbReference>
<dbReference type="Proteomes" id="UP000502260">
    <property type="component" value="Chromosome"/>
</dbReference>
<keyword evidence="3" id="KW-1185">Reference proteome</keyword>
<dbReference type="AlphaFoldDB" id="A0A6F8VDS8"/>
<dbReference type="InterPro" id="IPR005122">
    <property type="entry name" value="Uracil-DNA_glycosylase-like"/>
</dbReference>
<dbReference type="SMART" id="SM00987">
    <property type="entry name" value="UreE_C"/>
    <property type="match status" value="1"/>
</dbReference>
<dbReference type="SMART" id="SM00986">
    <property type="entry name" value="UDG"/>
    <property type="match status" value="1"/>
</dbReference>
<sequence length="140" mass="16458">MPWNDPSGDRLRLWLNMSREVFYDERRIAIIPTAFCYPGTGEHGDLPPRPECAPLWHPQLRAQMPNLQLTLLVGSYAQAYYLGKRAKKTLGATVQAWQEYLPEFFPLPHPSPRNQRWFKLNPWFEQDVLPALRQRVDALW</sequence>
<dbReference type="KEGG" id="slac:SKTS_28590"/>
<dbReference type="RefSeq" id="WP_244617355.1">
    <property type="nucleotide sequence ID" value="NZ_AP022853.1"/>
</dbReference>
<reference evidence="3" key="1">
    <citation type="submission" date="2020-03" db="EMBL/GenBank/DDBJ databases">
        <title>Complete genome sequence of sulfur-oxidizing bacterium skT11.</title>
        <authorList>
            <person name="Kanda M."/>
            <person name="Kojima H."/>
            <person name="Fukui M."/>
        </authorList>
    </citation>
    <scope>NUCLEOTIDE SEQUENCE [LARGE SCALE GENOMIC DNA]</scope>
    <source>
        <strain evidence="3">skT11</strain>
    </source>
</reference>
<organism evidence="2 3">
    <name type="scientific">Sulfurimicrobium lacus</name>
    <dbReference type="NCBI Taxonomy" id="2715678"/>
    <lineage>
        <taxon>Bacteria</taxon>
        <taxon>Pseudomonadati</taxon>
        <taxon>Pseudomonadota</taxon>
        <taxon>Betaproteobacteria</taxon>
        <taxon>Nitrosomonadales</taxon>
        <taxon>Sulfuricellaceae</taxon>
        <taxon>Sulfurimicrobium</taxon>
    </lineage>
</organism>
<evidence type="ECO:0000259" key="1">
    <source>
        <dbReference type="SMART" id="SM00986"/>
    </source>
</evidence>
<dbReference type="PANTHER" id="PTHR42160">
    <property type="entry name" value="URACIL-DNA GLYCOSYLASE SUPERFAMILY PROTEIN"/>
    <property type="match status" value="1"/>
</dbReference>
<dbReference type="InterPro" id="IPR047124">
    <property type="entry name" value="HI_0220.2"/>
</dbReference>
<evidence type="ECO:0000313" key="2">
    <source>
        <dbReference type="EMBL" id="BCB27973.1"/>
    </source>
</evidence>
<dbReference type="Gene3D" id="3.40.470.10">
    <property type="entry name" value="Uracil-DNA glycosylase-like domain"/>
    <property type="match status" value="1"/>
</dbReference>